<dbReference type="RefSeq" id="WP_126108389.1">
    <property type="nucleotide sequence ID" value="NZ_CP034465.1"/>
</dbReference>
<comment type="pathway">
    <text evidence="9">Glycan biosynthesis; glycogen biosynthesis.</text>
</comment>
<keyword evidence="5 9" id="KW-0547">Nucleotide-binding</keyword>
<dbReference type="PANTHER" id="PTHR43523">
    <property type="entry name" value="GLUCOSE-1-PHOSPHATE ADENYLYLTRANSFERASE-RELATED"/>
    <property type="match status" value="1"/>
</dbReference>
<dbReference type="InterPro" id="IPR011004">
    <property type="entry name" value="Trimer_LpxA-like_sf"/>
</dbReference>
<evidence type="ECO:0000256" key="7">
    <source>
        <dbReference type="ARBA" id="ARBA00023056"/>
    </source>
</evidence>
<evidence type="ECO:0000256" key="3">
    <source>
        <dbReference type="ARBA" id="ARBA00022679"/>
    </source>
</evidence>
<evidence type="ECO:0000256" key="8">
    <source>
        <dbReference type="ARBA" id="ARBA00023277"/>
    </source>
</evidence>
<dbReference type="AlphaFoldDB" id="A0A3Q9BKE7"/>
<dbReference type="NCBIfam" id="TIGR02092">
    <property type="entry name" value="glgD"/>
    <property type="match status" value="1"/>
</dbReference>
<comment type="caution">
    <text evidence="9">Lacks conserved residue(s) required for the propagation of feature annotation.</text>
</comment>
<dbReference type="InterPro" id="IPR011831">
    <property type="entry name" value="ADP-Glc_PPase"/>
</dbReference>
<dbReference type="EC" id="2.7.7.27" evidence="9"/>
<keyword evidence="6 9" id="KW-0067">ATP-binding</keyword>
<dbReference type="SUPFAM" id="SSF53448">
    <property type="entry name" value="Nucleotide-diphospho-sugar transferases"/>
    <property type="match status" value="1"/>
</dbReference>
<dbReference type="InterPro" id="IPR023049">
    <property type="entry name" value="GlgC_bac"/>
</dbReference>
<dbReference type="Pfam" id="PF24894">
    <property type="entry name" value="Hexapep_GlmU"/>
    <property type="match status" value="1"/>
</dbReference>
<evidence type="ECO:0000256" key="5">
    <source>
        <dbReference type="ARBA" id="ARBA00022741"/>
    </source>
</evidence>
<dbReference type="GO" id="GO:0008878">
    <property type="term" value="F:glucose-1-phosphate adenylyltransferase activity"/>
    <property type="evidence" value="ECO:0007669"/>
    <property type="project" value="UniProtKB-UniRule"/>
</dbReference>
<evidence type="ECO:0000256" key="4">
    <source>
        <dbReference type="ARBA" id="ARBA00022695"/>
    </source>
</evidence>
<feature type="binding site" evidence="9">
    <location>
        <position position="190"/>
    </location>
    <ligand>
        <name>alpha-D-glucose 1-phosphate</name>
        <dbReference type="ChEBI" id="CHEBI:58601"/>
    </ligand>
</feature>
<dbReference type="HAMAP" id="MF_00624">
    <property type="entry name" value="GlgC"/>
    <property type="match status" value="1"/>
</dbReference>
<accession>A0A3Q9BKE7</accession>
<evidence type="ECO:0000256" key="9">
    <source>
        <dbReference type="HAMAP-Rule" id="MF_00624"/>
    </source>
</evidence>
<keyword evidence="8 9" id="KW-0119">Carbohydrate metabolism</keyword>
<dbReference type="Gene3D" id="3.90.550.10">
    <property type="entry name" value="Spore Coat Polysaccharide Biosynthesis Protein SpsA, Chain A"/>
    <property type="match status" value="1"/>
</dbReference>
<comment type="similarity">
    <text evidence="1 9">Belongs to the bacterial/plant glucose-1-phosphate adenylyltransferase family.</text>
</comment>
<dbReference type="CDD" id="cd02508">
    <property type="entry name" value="ADP_Glucose_PP"/>
    <property type="match status" value="1"/>
</dbReference>
<keyword evidence="2 9" id="KW-0321">Glycogen metabolism</keyword>
<dbReference type="InterPro" id="IPR005835">
    <property type="entry name" value="NTP_transferase_dom"/>
</dbReference>
<feature type="site" description="Could play a key role in the communication between the regulatory and the substrate sites" evidence="9">
    <location>
        <position position="59"/>
    </location>
</feature>
<protein>
    <recommendedName>
        <fullName evidence="9">Glucose-1-phosphate adenylyltransferase</fullName>
        <ecNumber evidence="9">2.7.7.27</ecNumber>
    </recommendedName>
    <alternativeName>
        <fullName evidence="9">ADP-glucose pyrophosphorylase</fullName>
        <shortName evidence="9">ADPGlc PPase</shortName>
    </alternativeName>
    <alternativeName>
        <fullName evidence="9">ADP-glucose synthase</fullName>
    </alternativeName>
</protein>
<keyword evidence="3 9" id="KW-0808">Transferase</keyword>
<evidence type="ECO:0000259" key="10">
    <source>
        <dbReference type="Pfam" id="PF00483"/>
    </source>
</evidence>
<comment type="catalytic activity">
    <reaction evidence="9">
        <text>alpha-D-glucose 1-phosphate + ATP + H(+) = ADP-alpha-D-glucose + diphosphate</text>
        <dbReference type="Rhea" id="RHEA:12120"/>
        <dbReference type="ChEBI" id="CHEBI:15378"/>
        <dbReference type="ChEBI" id="CHEBI:30616"/>
        <dbReference type="ChEBI" id="CHEBI:33019"/>
        <dbReference type="ChEBI" id="CHEBI:57498"/>
        <dbReference type="ChEBI" id="CHEBI:58601"/>
        <dbReference type="EC" id="2.7.7.27"/>
    </reaction>
</comment>
<dbReference type="InterPro" id="IPR056818">
    <property type="entry name" value="GlmU/GlgC-like_hexapep"/>
</dbReference>
<dbReference type="GO" id="GO:0005524">
    <property type="term" value="F:ATP binding"/>
    <property type="evidence" value="ECO:0007669"/>
    <property type="project" value="UniProtKB-KW"/>
</dbReference>
<name>A0A3Q9BKE7_9LACT</name>
<dbReference type="NCBIfam" id="NF003670">
    <property type="entry name" value="PRK05293.1"/>
    <property type="match status" value="1"/>
</dbReference>
<dbReference type="CDD" id="cd04651">
    <property type="entry name" value="LbH_G1P_AT_C"/>
    <property type="match status" value="1"/>
</dbReference>
<reference evidence="13" key="1">
    <citation type="submission" date="2018-12" db="EMBL/GenBank/DDBJ databases">
        <title>Complete genome sequencing of Jeotgalibaca sp. H21T32.</title>
        <authorList>
            <person name="Bae J.-W."/>
            <person name="Lee S.-Y."/>
        </authorList>
    </citation>
    <scope>NUCLEOTIDE SEQUENCE [LARGE SCALE GENOMIC DNA]</scope>
    <source>
        <strain evidence="13">H21T32</strain>
    </source>
</reference>
<dbReference type="Gene3D" id="2.160.10.10">
    <property type="entry name" value="Hexapeptide repeat proteins"/>
    <property type="match status" value="1"/>
</dbReference>
<evidence type="ECO:0000256" key="1">
    <source>
        <dbReference type="ARBA" id="ARBA00010443"/>
    </source>
</evidence>
<keyword evidence="7 9" id="KW-0320">Glycogen biosynthesis</keyword>
<dbReference type="Proteomes" id="UP000273326">
    <property type="component" value="Chromosome"/>
</dbReference>
<organism evidence="12 13">
    <name type="scientific">Jeotgalibaca ciconiae</name>
    <dbReference type="NCBI Taxonomy" id="2496265"/>
    <lineage>
        <taxon>Bacteria</taxon>
        <taxon>Bacillati</taxon>
        <taxon>Bacillota</taxon>
        <taxon>Bacilli</taxon>
        <taxon>Lactobacillales</taxon>
        <taxon>Carnobacteriaceae</taxon>
        <taxon>Jeotgalibaca</taxon>
    </lineage>
</organism>
<evidence type="ECO:0000313" key="13">
    <source>
        <dbReference type="Proteomes" id="UP000273326"/>
    </source>
</evidence>
<evidence type="ECO:0000256" key="6">
    <source>
        <dbReference type="ARBA" id="ARBA00022840"/>
    </source>
</evidence>
<dbReference type="EMBL" id="CP034465">
    <property type="protein sequence ID" value="AZP03288.1"/>
    <property type="molecule type" value="Genomic_DNA"/>
</dbReference>
<dbReference type="UniPathway" id="UPA00164"/>
<dbReference type="GO" id="GO:0005978">
    <property type="term" value="P:glycogen biosynthetic process"/>
    <property type="evidence" value="ECO:0007669"/>
    <property type="project" value="UniProtKB-UniRule"/>
</dbReference>
<gene>
    <name evidence="9" type="primary">glgC</name>
    <name evidence="12" type="ORF">EJN90_00620</name>
</gene>
<keyword evidence="13" id="KW-1185">Reference proteome</keyword>
<comment type="subunit">
    <text evidence="9">Homotetramer.</text>
</comment>
<evidence type="ECO:0000256" key="2">
    <source>
        <dbReference type="ARBA" id="ARBA00022600"/>
    </source>
</evidence>
<keyword evidence="4 9" id="KW-0548">Nucleotidyltransferase</keyword>
<feature type="site" description="Could play a key role in the communication between the regulatory and the substrate sites" evidence="9">
    <location>
        <position position="98"/>
    </location>
</feature>
<feature type="binding site" evidence="9">
    <location>
        <position position="164"/>
    </location>
    <ligand>
        <name>alpha-D-glucose 1-phosphate</name>
        <dbReference type="ChEBI" id="CHEBI:58601"/>
    </ligand>
</feature>
<evidence type="ECO:0000313" key="12">
    <source>
        <dbReference type="EMBL" id="AZP03288.1"/>
    </source>
</evidence>
<feature type="domain" description="Glucose-1-phosphate adenylyltransferase/Bifunctional protein GlmU-like C-terminal hexapeptide" evidence="11">
    <location>
        <begin position="288"/>
        <end position="361"/>
    </location>
</feature>
<sequence length="382" mass="42434">MKNEMIAMILAGGQGTRLGKLTRETAKPAVPFGGRYRIIDFVLSNCAHSGIEQVGVVTQYEPLELNDHIGNGEAWGLSGHRSNATILQPYTNSEGENWFTGTANAITQNIPYIDSQNPEYVLILSGDHIYKMDYSAMLDFHKETGADLTVGVIPVPIEEASRFGIMNTAEDDSIIEFDEKPAEPKSNLASMGIYIFTWDKLRKYLAEDQKQGKKMVDFGHDVIPAYLDNKEKLFAYAFNGYWKDVGTIESLWEANMEFLNPDHSLHIRDDEWRIYTKSPVAPPQFISDKGQVKNAMIADGCYIEGCVENSIISQEVKVGENSKVKDSLIMANATIGKDVQIEYAIVGEHAQIKDGTKLIGKKGEIEVIGYAEVIGGVNHENE</sequence>
<dbReference type="PROSITE" id="PS00808">
    <property type="entry name" value="ADP_GLC_PYROPHOSPH_1"/>
    <property type="match status" value="1"/>
</dbReference>
<dbReference type="InterPro" id="IPR005836">
    <property type="entry name" value="ADP_Glu_pyroP_CS"/>
</dbReference>
<proteinExistence type="inferred from homology"/>
<dbReference type="PANTHER" id="PTHR43523:SF2">
    <property type="entry name" value="GLUCOSE-1-PHOSPHATE ADENYLYLTRANSFERASE"/>
    <property type="match status" value="1"/>
</dbReference>
<evidence type="ECO:0000259" key="11">
    <source>
        <dbReference type="Pfam" id="PF24894"/>
    </source>
</evidence>
<dbReference type="InterPro" id="IPR011832">
    <property type="entry name" value="GlgDAde_trans"/>
</dbReference>
<dbReference type="NCBIfam" id="TIGR02091">
    <property type="entry name" value="glgC"/>
    <property type="match status" value="1"/>
</dbReference>
<feature type="domain" description="Nucleotidyl transferase" evidence="10">
    <location>
        <begin position="7"/>
        <end position="258"/>
    </location>
</feature>
<dbReference type="PROSITE" id="PS00810">
    <property type="entry name" value="ADP_GLC_PYROPHOSPH_3"/>
    <property type="match status" value="1"/>
</dbReference>
<dbReference type="OrthoDB" id="9801810at2"/>
<comment type="function">
    <text evidence="9">Involved in the biosynthesis of ADP-glucose, a building block required for the elongation reactions to produce glycogen. Catalyzes the reaction between ATP and alpha-D-glucose 1-phosphate (G1P) to produce pyrophosphate and ADP-Glc.</text>
</comment>
<dbReference type="PROSITE" id="PS00809">
    <property type="entry name" value="ADP_GLC_PYROPHOSPH_2"/>
    <property type="match status" value="1"/>
</dbReference>
<dbReference type="SUPFAM" id="SSF51161">
    <property type="entry name" value="Trimeric LpxA-like enzymes"/>
    <property type="match status" value="1"/>
</dbReference>
<dbReference type="KEGG" id="jeh:EJN90_00620"/>
<dbReference type="Pfam" id="PF00483">
    <property type="entry name" value="NTP_transferase"/>
    <property type="match status" value="1"/>
</dbReference>
<feature type="binding site" evidence="9">
    <location>
        <begin position="179"/>
        <end position="180"/>
    </location>
    <ligand>
        <name>alpha-D-glucose 1-phosphate</name>
        <dbReference type="ChEBI" id="CHEBI:58601"/>
    </ligand>
</feature>
<dbReference type="InterPro" id="IPR029044">
    <property type="entry name" value="Nucleotide-diphossugar_trans"/>
</dbReference>